<reference evidence="9 10" key="1">
    <citation type="submission" date="2020-08" db="EMBL/GenBank/DDBJ databases">
        <title>Genomic Encyclopedia of Type Strains, Phase III (KMG-III): the genomes of soil and plant-associated and newly described type strains.</title>
        <authorList>
            <person name="Whitman W."/>
        </authorList>
    </citation>
    <scope>NUCLEOTIDE SEQUENCE [LARGE SCALE GENOMIC DNA]</scope>
    <source>
        <strain evidence="9 10">CECT 5862</strain>
    </source>
</reference>
<dbReference type="RefSeq" id="WP_183602904.1">
    <property type="nucleotide sequence ID" value="NZ_JACHXK010000014.1"/>
</dbReference>
<evidence type="ECO:0000256" key="6">
    <source>
        <dbReference type="ARBA" id="ARBA00022989"/>
    </source>
</evidence>
<feature type="transmembrane region" description="Helical" evidence="8">
    <location>
        <begin position="307"/>
        <end position="327"/>
    </location>
</feature>
<comment type="subcellular location">
    <subcellularLocation>
        <location evidence="1">Membrane</location>
        <topology evidence="1">Multi-pass membrane protein</topology>
    </subcellularLocation>
</comment>
<evidence type="ECO:0000313" key="9">
    <source>
        <dbReference type="EMBL" id="MBB3112796.1"/>
    </source>
</evidence>
<feature type="transmembrane region" description="Helical" evidence="8">
    <location>
        <begin position="37"/>
        <end position="58"/>
    </location>
</feature>
<feature type="transmembrane region" description="Helical" evidence="8">
    <location>
        <begin position="217"/>
        <end position="235"/>
    </location>
</feature>
<feature type="transmembrane region" description="Helical" evidence="8">
    <location>
        <begin position="144"/>
        <end position="166"/>
    </location>
</feature>
<sequence length="367" mass="40712">MSKSSAISPTQLFAMIILFEFGTALVLPIGLTSAQNSWLSILLAMPAGMIFYWLLMYLHRRYPALILSAYIRQIVGPYIGLPIGLMYGIYFMYISARNLREAGDLLITTSYDQTPIVIVHAAMIATVIYIVHKGVQVLFRLGEIYIIFIIALGLLSDMAVLLSGTIEIRDLLPIWGEGVGPTLRSAYPNIFLFPFAEVITFATVLPHLKQNQAAGKIGMLAILASSVMLSMTHAIEVSVIGKDMYSRSTFPLFTAITTVEVAEFVERLDALVILALIIGVFFKMTMYAYAATSIVADVFRIKEMKQMAYPIGSTIFLVSIMSAWSFPEHGAEGTKSFTTIQPIFLIYIPVLLFVVQLVRQKFSRPSS</sequence>
<evidence type="ECO:0000256" key="1">
    <source>
        <dbReference type="ARBA" id="ARBA00004141"/>
    </source>
</evidence>
<dbReference type="InterPro" id="IPR004761">
    <property type="entry name" value="Spore_GerAB"/>
</dbReference>
<dbReference type="GO" id="GO:0016020">
    <property type="term" value="C:membrane"/>
    <property type="evidence" value="ECO:0007669"/>
    <property type="project" value="UniProtKB-SubCell"/>
</dbReference>
<dbReference type="GO" id="GO:0009847">
    <property type="term" value="P:spore germination"/>
    <property type="evidence" value="ECO:0007669"/>
    <property type="project" value="InterPro"/>
</dbReference>
<evidence type="ECO:0000256" key="5">
    <source>
        <dbReference type="ARBA" id="ARBA00022692"/>
    </source>
</evidence>
<proteinExistence type="inferred from homology"/>
<comment type="caution">
    <text evidence="9">The sequence shown here is derived from an EMBL/GenBank/DDBJ whole genome shotgun (WGS) entry which is preliminary data.</text>
</comment>
<dbReference type="Pfam" id="PF03845">
    <property type="entry name" value="Spore_permease"/>
    <property type="match status" value="1"/>
</dbReference>
<evidence type="ECO:0000256" key="4">
    <source>
        <dbReference type="ARBA" id="ARBA00022544"/>
    </source>
</evidence>
<feature type="transmembrane region" description="Helical" evidence="8">
    <location>
        <begin position="113"/>
        <end position="132"/>
    </location>
</feature>
<accession>A0A7W5FPV0</accession>
<keyword evidence="5 8" id="KW-0812">Transmembrane</keyword>
<evidence type="ECO:0000256" key="7">
    <source>
        <dbReference type="ARBA" id="ARBA00023136"/>
    </source>
</evidence>
<evidence type="ECO:0000256" key="3">
    <source>
        <dbReference type="ARBA" id="ARBA00022448"/>
    </source>
</evidence>
<protein>
    <submittedName>
        <fullName evidence="9">Spore germination protein KB</fullName>
    </submittedName>
</protein>
<feature type="transmembrane region" description="Helical" evidence="8">
    <location>
        <begin position="270"/>
        <end position="295"/>
    </location>
</feature>
<dbReference type="PANTHER" id="PTHR34975:SF2">
    <property type="entry name" value="SPORE GERMINATION PROTEIN A2"/>
    <property type="match status" value="1"/>
</dbReference>
<feature type="transmembrane region" description="Helical" evidence="8">
    <location>
        <begin position="12"/>
        <end position="31"/>
    </location>
</feature>
<feature type="transmembrane region" description="Helical" evidence="8">
    <location>
        <begin position="70"/>
        <end position="93"/>
    </location>
</feature>
<evidence type="ECO:0000256" key="8">
    <source>
        <dbReference type="SAM" id="Phobius"/>
    </source>
</evidence>
<keyword evidence="4" id="KW-0309">Germination</keyword>
<comment type="similarity">
    <text evidence="2">Belongs to the amino acid-polyamine-organocation (APC) superfamily. Spore germination protein (SGP) (TC 2.A.3.9) family.</text>
</comment>
<keyword evidence="3" id="KW-0813">Transport</keyword>
<keyword evidence="10" id="KW-1185">Reference proteome</keyword>
<feature type="transmembrane region" description="Helical" evidence="8">
    <location>
        <begin position="339"/>
        <end position="358"/>
    </location>
</feature>
<evidence type="ECO:0000256" key="2">
    <source>
        <dbReference type="ARBA" id="ARBA00007998"/>
    </source>
</evidence>
<feature type="transmembrane region" description="Helical" evidence="8">
    <location>
        <begin position="186"/>
        <end position="205"/>
    </location>
</feature>
<organism evidence="9 10">
    <name type="scientific">Paenibacillus phyllosphaerae</name>
    <dbReference type="NCBI Taxonomy" id="274593"/>
    <lineage>
        <taxon>Bacteria</taxon>
        <taxon>Bacillati</taxon>
        <taxon>Bacillota</taxon>
        <taxon>Bacilli</taxon>
        <taxon>Bacillales</taxon>
        <taxon>Paenibacillaceae</taxon>
        <taxon>Paenibacillus</taxon>
    </lineage>
</organism>
<dbReference type="NCBIfam" id="TIGR00912">
    <property type="entry name" value="2A0309"/>
    <property type="match status" value="1"/>
</dbReference>
<evidence type="ECO:0000313" key="10">
    <source>
        <dbReference type="Proteomes" id="UP000570361"/>
    </source>
</evidence>
<keyword evidence="6 8" id="KW-1133">Transmembrane helix</keyword>
<name>A0A7W5FPV0_9BACL</name>
<dbReference type="Proteomes" id="UP000570361">
    <property type="component" value="Unassembled WGS sequence"/>
</dbReference>
<keyword evidence="7 8" id="KW-0472">Membrane</keyword>
<dbReference type="EMBL" id="JACHXK010000014">
    <property type="protein sequence ID" value="MBB3112796.1"/>
    <property type="molecule type" value="Genomic_DNA"/>
</dbReference>
<dbReference type="AlphaFoldDB" id="A0A7W5FPV0"/>
<dbReference type="PANTHER" id="PTHR34975">
    <property type="entry name" value="SPORE GERMINATION PROTEIN A2"/>
    <property type="match status" value="1"/>
</dbReference>
<gene>
    <name evidence="9" type="ORF">FHS18_004898</name>
</gene>